<dbReference type="AlphaFoldDB" id="A0AAP5I558"/>
<organism evidence="1 2">
    <name type="scientific">Aetokthonos hydrillicola Thurmond2011</name>
    <dbReference type="NCBI Taxonomy" id="2712845"/>
    <lineage>
        <taxon>Bacteria</taxon>
        <taxon>Bacillati</taxon>
        <taxon>Cyanobacteriota</taxon>
        <taxon>Cyanophyceae</taxon>
        <taxon>Nostocales</taxon>
        <taxon>Hapalosiphonaceae</taxon>
        <taxon>Aetokthonos</taxon>
    </lineage>
</organism>
<evidence type="ECO:0000313" key="2">
    <source>
        <dbReference type="Proteomes" id="UP000667802"/>
    </source>
</evidence>
<protein>
    <submittedName>
        <fullName evidence="1">Uncharacterized protein</fullName>
    </submittedName>
</protein>
<name>A0AAP5I558_9CYAN</name>
<keyword evidence="2" id="KW-1185">Reference proteome</keyword>
<comment type="caution">
    <text evidence="1">The sequence shown here is derived from an EMBL/GenBank/DDBJ whole genome shotgun (WGS) entry which is preliminary data.</text>
</comment>
<accession>A0AAP5I558</accession>
<sequence>MSEQQQQEDLFSDNERSLQQLAWAIEASVGKFKLILVRCNYAYWRRRLIERSREIIKPIFRTSNSSITRLH</sequence>
<dbReference type="RefSeq" id="WP_208339586.1">
    <property type="nucleotide sequence ID" value="NZ_CAWQFN010000556.1"/>
</dbReference>
<evidence type="ECO:0000313" key="1">
    <source>
        <dbReference type="EMBL" id="MDR9893937.1"/>
    </source>
</evidence>
<proteinExistence type="predicted"/>
<reference evidence="2" key="1">
    <citation type="journal article" date="2021" name="Science">
        <title>Hunting the eagle killer: A cyanobacterial neurotoxin causes vacuolar myelinopathy.</title>
        <authorList>
            <person name="Breinlinger S."/>
            <person name="Phillips T.J."/>
            <person name="Haram B.N."/>
            <person name="Mares J."/>
            <person name="Martinez Yerena J.A."/>
            <person name="Hrouzek P."/>
            <person name="Sobotka R."/>
            <person name="Henderson W.M."/>
            <person name="Schmieder P."/>
            <person name="Williams S.M."/>
            <person name="Lauderdale J.D."/>
            <person name="Wilde H.D."/>
            <person name="Gerrin W."/>
            <person name="Kust A."/>
            <person name="Washington J.W."/>
            <person name="Wagner C."/>
            <person name="Geier B."/>
            <person name="Liebeke M."/>
            <person name="Enke H."/>
            <person name="Niedermeyer T.H.J."/>
            <person name="Wilde S.B."/>
        </authorList>
    </citation>
    <scope>NUCLEOTIDE SEQUENCE [LARGE SCALE GENOMIC DNA]</scope>
    <source>
        <strain evidence="2">Thurmond2011</strain>
    </source>
</reference>
<gene>
    <name evidence="1" type="ORF">G7B40_005030</name>
</gene>
<dbReference type="Proteomes" id="UP000667802">
    <property type="component" value="Unassembled WGS sequence"/>
</dbReference>
<dbReference type="EMBL" id="JAALHA020000001">
    <property type="protein sequence ID" value="MDR9893937.1"/>
    <property type="molecule type" value="Genomic_DNA"/>
</dbReference>